<dbReference type="EMBL" id="ACDS02000132">
    <property type="protein sequence ID" value="KMV75778.1"/>
    <property type="molecule type" value="Genomic_DNA"/>
</dbReference>
<evidence type="ECO:0008006" key="3">
    <source>
        <dbReference type="Google" id="ProtNLM"/>
    </source>
</evidence>
<reference evidence="1 2" key="2">
    <citation type="submission" date="2013-10" db="EMBL/GenBank/DDBJ databases">
        <title>The Genome Sequence of Fusobacterium nucleatum subsp. animalis D11.</title>
        <authorList>
            <consortium name="The Broad Institute Genomics Platform"/>
            <person name="Earl A."/>
            <person name="Ward D."/>
            <person name="Feldgarden M."/>
            <person name="Gevers D."/>
            <person name="Kostic A."/>
            <person name="Garrett W."/>
            <person name="Young S.K."/>
            <person name="Zeng Q."/>
            <person name="Gargeya S."/>
            <person name="Fitzgerald M."/>
            <person name="Abouelleil A."/>
            <person name="Alvarado L."/>
            <person name="Berlin A.M."/>
            <person name="Chapman S.B."/>
            <person name="Gainer-Dewar J."/>
            <person name="Goldberg J."/>
            <person name="Gnerre S."/>
            <person name="Griggs A."/>
            <person name="Gujja S."/>
            <person name="Hansen M."/>
            <person name="Howarth C."/>
            <person name="Imamovic A."/>
            <person name="Ireland A."/>
            <person name="Larimer J."/>
            <person name="McCowan C."/>
            <person name="Murphy C."/>
            <person name="Pearson M."/>
            <person name="Poon T.W."/>
            <person name="Priest M."/>
            <person name="Roberts A."/>
            <person name="Saif S."/>
            <person name="Shea T."/>
            <person name="Sykes S."/>
            <person name="Wortman J."/>
            <person name="Nusbaum C."/>
            <person name="Birren B."/>
        </authorList>
    </citation>
    <scope>NUCLEOTIDE SEQUENCE [LARGE SCALE GENOMIC DNA]</scope>
    <source>
        <strain evidence="1 2">D11</strain>
    </source>
</reference>
<protein>
    <recommendedName>
        <fullName evidence="3">2-hydroxyglutaryl-CoA dehydratase</fullName>
    </recommendedName>
</protein>
<dbReference type="PANTHER" id="PTHR32329">
    <property type="entry name" value="BIFUNCTIONAL PROTEIN [INCLUDES 2-HYDROXYACYL-COA DEHYDRATASE (N-TER) AND ITS ACTIVATOR DOMAIN (C_TERM)-RELATED"/>
    <property type="match status" value="1"/>
</dbReference>
<proteinExistence type="predicted"/>
<organism evidence="1 2">
    <name type="scientific">Fusobacterium animalis D11</name>
    <dbReference type="NCBI Taxonomy" id="556264"/>
    <lineage>
        <taxon>Bacteria</taxon>
        <taxon>Fusobacteriati</taxon>
        <taxon>Fusobacteriota</taxon>
        <taxon>Fusobacteriia</taxon>
        <taxon>Fusobacteriales</taxon>
        <taxon>Fusobacteriaceae</taxon>
        <taxon>Fusobacterium</taxon>
    </lineage>
</organism>
<accession>A0A0K9CMR3</accession>
<comment type="caution">
    <text evidence="1">The sequence shown here is derived from an EMBL/GenBank/DDBJ whole genome shotgun (WGS) entry which is preliminary data.</text>
</comment>
<dbReference type="Proteomes" id="UP000004650">
    <property type="component" value="Unassembled WGS sequence"/>
</dbReference>
<dbReference type="AlphaFoldDB" id="A0A0K9CMR3"/>
<evidence type="ECO:0000313" key="2">
    <source>
        <dbReference type="Proteomes" id="UP000004650"/>
    </source>
</evidence>
<name>A0A0K9CMR3_9FUSO</name>
<reference evidence="2" key="1">
    <citation type="submission" date="2009-02" db="EMBL/GenBank/DDBJ databases">
        <title>The Genome Sequence of Shigella sp. D9.</title>
        <authorList>
            <consortium name="The Broad Institute Genome Sequencing Platform"/>
            <person name="Ward D."/>
            <person name="Young S.K."/>
            <person name="Kodira C.D."/>
            <person name="Zeng Q."/>
            <person name="Koehrsen M."/>
            <person name="Alvarado L."/>
            <person name="Berlin A."/>
            <person name="Borenstein D."/>
            <person name="Chen Z."/>
            <person name="Engels R."/>
            <person name="Freedman E."/>
            <person name="Gellesch M."/>
            <person name="Goldberg J."/>
            <person name="Griggs A."/>
            <person name="Gujja S."/>
            <person name="Heiman D."/>
            <person name="Hepburn T."/>
            <person name="Howarth C."/>
            <person name="Jen D."/>
            <person name="Larson L."/>
            <person name="Lewis B."/>
            <person name="Mehta T."/>
            <person name="Park D."/>
            <person name="Pearson M."/>
            <person name="Roberts A."/>
            <person name="Saif S."/>
            <person name="Shea T."/>
            <person name="Shenoy N."/>
            <person name="Sisk P."/>
            <person name="Stolte C."/>
            <person name="Sykes S."/>
            <person name="Walk T."/>
            <person name="White J."/>
            <person name="Yandava C."/>
            <person name="Allen-Vercoe E."/>
            <person name="Strauss J."/>
            <person name="Sibley C."/>
            <person name="White A."/>
            <person name="Ambrose C."/>
            <person name="Lander E."/>
            <person name="Nusbaum C."/>
            <person name="Galagan J."/>
            <person name="Birren B."/>
        </authorList>
    </citation>
    <scope>NUCLEOTIDE SEQUENCE [LARGE SCALE GENOMIC DNA]</scope>
    <source>
        <strain evidence="2">D11</strain>
    </source>
</reference>
<dbReference type="PANTHER" id="PTHR32329:SF4">
    <property type="entry name" value="ACTIVATOR OF 2-HYDROXYACYL-COA DEHYDRATASE"/>
    <property type="match status" value="1"/>
</dbReference>
<evidence type="ECO:0000313" key="1">
    <source>
        <dbReference type="EMBL" id="KMV75778.1"/>
    </source>
</evidence>
<sequence>MNKNCKVLIPMMMDIHFDLIAGVLKNEGYDVEVLKTDHKGIIEEGLKSVHNDMCYPALLVIGQFIDALKSGKYDTNNVALLLTQTGGGCRASNYIHLLRRALEINNFHQVKVWSLNFEGLDKKNEFSLSFSGYFNLFYSILYGDLLMSIYHQSVAYEKNSGDSKKTLTYWKDKLISEIGKKIFKKLKDNYKKIIESFSAIPKNFDKKKIRVGIVGEIYMKYSPLGNNHLTDYLEKEGAEAVNTGLLDFLLFNLYDTIFDRKIYGRVGIKYFFIKYLVKYIEKSKKK</sequence>
<dbReference type="InterPro" id="IPR051805">
    <property type="entry name" value="Dehydratase_Activator_Redct"/>
</dbReference>
<gene>
    <name evidence="1" type="ORF">PSAG_04847</name>
</gene>